<evidence type="ECO:0000313" key="4">
    <source>
        <dbReference type="Proteomes" id="UP000299102"/>
    </source>
</evidence>
<protein>
    <recommendedName>
        <fullName evidence="1">ATP-dependent DNA helicase</fullName>
        <ecNumber evidence="1">5.6.2.3</ecNumber>
    </recommendedName>
</protein>
<feature type="domain" description="DNA helicase Pif1-like DEAD-box helicase" evidence="2">
    <location>
        <begin position="2"/>
        <end position="73"/>
    </location>
</feature>
<sequence>MILLSGDFRQTLAVIPRSNTADEINACLKSSNLWHNVKKFQLVANMRVALQNDSPAEDFCKQLLTIGNGRVPVYKSSGLISFPHNFCNYVSSKDELIVNVFPNMIAKHKNEELLSEQAILPAKNKYVDDLNFAIQNVIVGILHSFKYVDCVTNKDEAITNQLSD</sequence>
<dbReference type="GO" id="GO:0006281">
    <property type="term" value="P:DNA repair"/>
    <property type="evidence" value="ECO:0007669"/>
    <property type="project" value="UniProtKB-KW"/>
</dbReference>
<evidence type="ECO:0000313" key="3">
    <source>
        <dbReference type="EMBL" id="GBP37975.1"/>
    </source>
</evidence>
<organism evidence="3 4">
    <name type="scientific">Eumeta variegata</name>
    <name type="common">Bagworm moth</name>
    <name type="synonym">Eumeta japonica</name>
    <dbReference type="NCBI Taxonomy" id="151549"/>
    <lineage>
        <taxon>Eukaryota</taxon>
        <taxon>Metazoa</taxon>
        <taxon>Ecdysozoa</taxon>
        <taxon>Arthropoda</taxon>
        <taxon>Hexapoda</taxon>
        <taxon>Insecta</taxon>
        <taxon>Pterygota</taxon>
        <taxon>Neoptera</taxon>
        <taxon>Endopterygota</taxon>
        <taxon>Lepidoptera</taxon>
        <taxon>Glossata</taxon>
        <taxon>Ditrysia</taxon>
        <taxon>Tineoidea</taxon>
        <taxon>Psychidae</taxon>
        <taxon>Oiketicinae</taxon>
        <taxon>Eumeta</taxon>
    </lineage>
</organism>
<gene>
    <name evidence="3" type="ORF">EVAR_84962_1</name>
</gene>
<dbReference type="OrthoDB" id="272985at2759"/>
<dbReference type="EMBL" id="BGZK01000341">
    <property type="protein sequence ID" value="GBP37975.1"/>
    <property type="molecule type" value="Genomic_DNA"/>
</dbReference>
<keyword evidence="4" id="KW-1185">Reference proteome</keyword>
<comment type="catalytic activity">
    <reaction evidence="1">
        <text>ATP + H2O = ADP + phosphate + H(+)</text>
        <dbReference type="Rhea" id="RHEA:13065"/>
        <dbReference type="ChEBI" id="CHEBI:15377"/>
        <dbReference type="ChEBI" id="CHEBI:15378"/>
        <dbReference type="ChEBI" id="CHEBI:30616"/>
        <dbReference type="ChEBI" id="CHEBI:43474"/>
        <dbReference type="ChEBI" id="CHEBI:456216"/>
        <dbReference type="EC" id="5.6.2.3"/>
    </reaction>
</comment>
<proteinExistence type="inferred from homology"/>
<dbReference type="Proteomes" id="UP000299102">
    <property type="component" value="Unassembled WGS sequence"/>
</dbReference>
<keyword evidence="1" id="KW-0347">Helicase</keyword>
<dbReference type="InterPro" id="IPR010285">
    <property type="entry name" value="DNA_helicase_pif1-like_DEAD"/>
</dbReference>
<keyword evidence="1" id="KW-0234">DNA repair</keyword>
<comment type="cofactor">
    <cofactor evidence="1">
        <name>Mg(2+)</name>
        <dbReference type="ChEBI" id="CHEBI:18420"/>
    </cofactor>
</comment>
<accession>A0A4C1VJU1</accession>
<comment type="caution">
    <text evidence="3">The sequence shown here is derived from an EMBL/GenBank/DDBJ whole genome shotgun (WGS) entry which is preliminary data.</text>
</comment>
<dbReference type="GO" id="GO:0000723">
    <property type="term" value="P:telomere maintenance"/>
    <property type="evidence" value="ECO:0007669"/>
    <property type="project" value="InterPro"/>
</dbReference>
<dbReference type="GO" id="GO:0043139">
    <property type="term" value="F:5'-3' DNA helicase activity"/>
    <property type="evidence" value="ECO:0007669"/>
    <property type="project" value="UniProtKB-EC"/>
</dbReference>
<evidence type="ECO:0000256" key="1">
    <source>
        <dbReference type="RuleBase" id="RU363044"/>
    </source>
</evidence>
<keyword evidence="1" id="KW-0233">DNA recombination</keyword>
<keyword evidence="1" id="KW-0547">Nucleotide-binding</keyword>
<dbReference type="GO" id="GO:0006310">
    <property type="term" value="P:DNA recombination"/>
    <property type="evidence" value="ECO:0007669"/>
    <property type="project" value="UniProtKB-KW"/>
</dbReference>
<evidence type="ECO:0000259" key="2">
    <source>
        <dbReference type="Pfam" id="PF05970"/>
    </source>
</evidence>
<keyword evidence="1" id="KW-0378">Hydrolase</keyword>
<dbReference type="AlphaFoldDB" id="A0A4C1VJU1"/>
<dbReference type="EC" id="5.6.2.3" evidence="1"/>
<comment type="similarity">
    <text evidence="1">Belongs to the helicase family.</text>
</comment>
<reference evidence="3 4" key="1">
    <citation type="journal article" date="2019" name="Commun. Biol.">
        <title>The bagworm genome reveals a unique fibroin gene that provides high tensile strength.</title>
        <authorList>
            <person name="Kono N."/>
            <person name="Nakamura H."/>
            <person name="Ohtoshi R."/>
            <person name="Tomita M."/>
            <person name="Numata K."/>
            <person name="Arakawa K."/>
        </authorList>
    </citation>
    <scope>NUCLEOTIDE SEQUENCE [LARGE SCALE GENOMIC DNA]</scope>
</reference>
<keyword evidence="1" id="KW-0227">DNA damage</keyword>
<dbReference type="GO" id="GO:0005524">
    <property type="term" value="F:ATP binding"/>
    <property type="evidence" value="ECO:0007669"/>
    <property type="project" value="UniProtKB-KW"/>
</dbReference>
<name>A0A4C1VJU1_EUMVA</name>
<dbReference type="STRING" id="151549.A0A4C1VJU1"/>
<dbReference type="GO" id="GO:0016887">
    <property type="term" value="F:ATP hydrolysis activity"/>
    <property type="evidence" value="ECO:0007669"/>
    <property type="project" value="RHEA"/>
</dbReference>
<dbReference type="Pfam" id="PF05970">
    <property type="entry name" value="PIF1"/>
    <property type="match status" value="1"/>
</dbReference>
<dbReference type="PANTHER" id="PTHR10492">
    <property type="match status" value="1"/>
</dbReference>
<keyword evidence="1" id="KW-0067">ATP-binding</keyword>